<keyword evidence="3" id="KW-0732">Signal</keyword>
<gene>
    <name evidence="4" type="ORF">IV49_GL001960</name>
</gene>
<protein>
    <recommendedName>
        <fullName evidence="6">SCP domain-containing protein</fullName>
    </recommendedName>
</protein>
<organism evidence="4 5">
    <name type="scientific">Kandleria vitulina DSM 20405</name>
    <dbReference type="NCBI Taxonomy" id="1410657"/>
    <lineage>
        <taxon>Bacteria</taxon>
        <taxon>Bacillati</taxon>
        <taxon>Bacillota</taxon>
        <taxon>Erysipelotrichia</taxon>
        <taxon>Erysipelotrichales</taxon>
        <taxon>Coprobacillaceae</taxon>
        <taxon>Kandleria</taxon>
    </lineage>
</organism>
<feature type="compositionally biased region" description="Polar residues" evidence="2">
    <location>
        <begin position="150"/>
        <end position="161"/>
    </location>
</feature>
<dbReference type="PATRIC" id="fig|1410657.5.peg.2022"/>
<dbReference type="AlphaFoldDB" id="A0A0R2HC80"/>
<sequence length="536" mass="60342">MKKAIISAVASAVMASALTVSAVTPAEAKKAKKKKPSIVLVSRGMTAGGSFDIFLKKGKSAKTSNRRVATIAPKYIRKGKKRRKIRYRWTVKAKMPGNARISLKKGKKTYVWSILVKAPARPVSRPVQKVMQSKSVPSTKNAEKPKSSENKSANNQPQTMSEAEKQNRLSELKAELEKKQALLENAKSSQTSSKKALEDATAQYVQAKKAYDEAQKIVKQGSLGFFRSINAQGAVQLLTRDNIERTSNENVNSFTDMGAKKDATSLEEMKDTLDTFKEYESLVKREGLVLPKVSTILTAIEQLNCNFFRNNDEYEYTHDSPHTTWGDDCGLGGENLAAGTGLPFKAWYDDEKEIYEKHKEEFNNSPAEARKKYGPIGHYFSVKSFSREGRYMGMGHCGGYSALGYSNKPCYVSTTVERKDIEDDLNSRHIEPSVLKTHFKEYIKEDDVEVTRIGDCKYKVTQTTYEDNDITMNLSEYREKFMAYYDRYVTAPKKEMDEKKAAMDSADEKVKKADSEIASIENDIRRISESIETLEK</sequence>
<name>A0A0R2HC80_9FIRM</name>
<keyword evidence="1" id="KW-0175">Coiled coil</keyword>
<reference evidence="4 5" key="1">
    <citation type="journal article" date="2015" name="Genome Announc.">
        <title>Expanding the biotechnology potential of lactobacilli through comparative genomics of 213 strains and associated genera.</title>
        <authorList>
            <person name="Sun Z."/>
            <person name="Harris H.M."/>
            <person name="McCann A."/>
            <person name="Guo C."/>
            <person name="Argimon S."/>
            <person name="Zhang W."/>
            <person name="Yang X."/>
            <person name="Jeffery I.B."/>
            <person name="Cooney J.C."/>
            <person name="Kagawa T.F."/>
            <person name="Liu W."/>
            <person name="Song Y."/>
            <person name="Salvetti E."/>
            <person name="Wrobel A."/>
            <person name="Rasinkangas P."/>
            <person name="Parkhill J."/>
            <person name="Rea M.C."/>
            <person name="O'Sullivan O."/>
            <person name="Ritari J."/>
            <person name="Douillard F.P."/>
            <person name="Paul Ross R."/>
            <person name="Yang R."/>
            <person name="Briner A.E."/>
            <person name="Felis G.E."/>
            <person name="de Vos W.M."/>
            <person name="Barrangou R."/>
            <person name="Klaenhammer T.R."/>
            <person name="Caufield P.W."/>
            <person name="Cui Y."/>
            <person name="Zhang H."/>
            <person name="O'Toole P.W."/>
        </authorList>
    </citation>
    <scope>NUCLEOTIDE SEQUENCE [LARGE SCALE GENOMIC DNA]</scope>
    <source>
        <strain evidence="4 5">DSM 20405</strain>
    </source>
</reference>
<evidence type="ECO:0000313" key="5">
    <source>
        <dbReference type="Proteomes" id="UP000051841"/>
    </source>
</evidence>
<feature type="signal peptide" evidence="3">
    <location>
        <begin position="1"/>
        <end position="22"/>
    </location>
</feature>
<feature type="compositionally biased region" description="Polar residues" evidence="2">
    <location>
        <begin position="130"/>
        <end position="140"/>
    </location>
</feature>
<dbReference type="EMBL" id="JQBL01000007">
    <property type="protein sequence ID" value="KRN50641.1"/>
    <property type="molecule type" value="Genomic_DNA"/>
</dbReference>
<evidence type="ECO:0000256" key="1">
    <source>
        <dbReference type="SAM" id="Coils"/>
    </source>
</evidence>
<evidence type="ECO:0000256" key="3">
    <source>
        <dbReference type="SAM" id="SignalP"/>
    </source>
</evidence>
<feature type="region of interest" description="Disordered" evidence="2">
    <location>
        <begin position="123"/>
        <end position="168"/>
    </location>
</feature>
<comment type="caution">
    <text evidence="4">The sequence shown here is derived from an EMBL/GenBank/DDBJ whole genome shotgun (WGS) entry which is preliminary data.</text>
</comment>
<keyword evidence="5" id="KW-1185">Reference proteome</keyword>
<evidence type="ECO:0008006" key="6">
    <source>
        <dbReference type="Google" id="ProtNLM"/>
    </source>
</evidence>
<dbReference type="Proteomes" id="UP000051841">
    <property type="component" value="Unassembled WGS sequence"/>
</dbReference>
<accession>A0A0R2HC80</accession>
<feature type="coiled-coil region" evidence="1">
    <location>
        <begin position="496"/>
        <end position="530"/>
    </location>
</feature>
<evidence type="ECO:0000313" key="4">
    <source>
        <dbReference type="EMBL" id="KRN50641.1"/>
    </source>
</evidence>
<dbReference type="RefSeq" id="WP_031588947.1">
    <property type="nucleotide sequence ID" value="NZ_JNKN01000007.1"/>
</dbReference>
<feature type="chain" id="PRO_5038532747" description="SCP domain-containing protein" evidence="3">
    <location>
        <begin position="23"/>
        <end position="536"/>
    </location>
</feature>
<proteinExistence type="predicted"/>
<evidence type="ECO:0000256" key="2">
    <source>
        <dbReference type="SAM" id="MobiDB-lite"/>
    </source>
</evidence>